<organism evidence="1 2">
    <name type="scientific">Avena sativa</name>
    <name type="common">Oat</name>
    <dbReference type="NCBI Taxonomy" id="4498"/>
    <lineage>
        <taxon>Eukaryota</taxon>
        <taxon>Viridiplantae</taxon>
        <taxon>Streptophyta</taxon>
        <taxon>Embryophyta</taxon>
        <taxon>Tracheophyta</taxon>
        <taxon>Spermatophyta</taxon>
        <taxon>Magnoliopsida</taxon>
        <taxon>Liliopsida</taxon>
        <taxon>Poales</taxon>
        <taxon>Poaceae</taxon>
        <taxon>BOP clade</taxon>
        <taxon>Pooideae</taxon>
        <taxon>Poodae</taxon>
        <taxon>Poeae</taxon>
        <taxon>Poeae Chloroplast Group 1 (Aveneae type)</taxon>
        <taxon>Aveninae</taxon>
        <taxon>Avena</taxon>
    </lineage>
</organism>
<evidence type="ECO:0000313" key="1">
    <source>
        <dbReference type="EnsemblPlants" id="AVESA.00010b.r2.1AG0008850.1.CDS"/>
    </source>
</evidence>
<name>A0ACD5T895_AVESA</name>
<accession>A0ACD5T895</accession>
<dbReference type="Proteomes" id="UP001732700">
    <property type="component" value="Chromosome 1A"/>
</dbReference>
<keyword evidence="2" id="KW-1185">Reference proteome</keyword>
<sequence>MGGHFCLLVSCLVVIIFTSAPLEATRQLHFKSDEFARGEPIEYISIDYHDPIPSPLTPHPPPSLLEPPPTHGGHSFVNHDKPRDALHPHIGQRDMPPSHEIR</sequence>
<evidence type="ECO:0000313" key="2">
    <source>
        <dbReference type="Proteomes" id="UP001732700"/>
    </source>
</evidence>
<protein>
    <submittedName>
        <fullName evidence="1">Uncharacterized protein</fullName>
    </submittedName>
</protein>
<reference evidence="1" key="1">
    <citation type="submission" date="2021-05" db="EMBL/GenBank/DDBJ databases">
        <authorList>
            <person name="Scholz U."/>
            <person name="Mascher M."/>
            <person name="Fiebig A."/>
        </authorList>
    </citation>
    <scope>NUCLEOTIDE SEQUENCE [LARGE SCALE GENOMIC DNA]</scope>
</reference>
<dbReference type="EnsemblPlants" id="AVESA.00010b.r2.1AG0008850.1">
    <property type="protein sequence ID" value="AVESA.00010b.r2.1AG0008850.1.CDS"/>
    <property type="gene ID" value="AVESA.00010b.r2.1AG0008850"/>
</dbReference>
<proteinExistence type="predicted"/>
<reference evidence="1" key="2">
    <citation type="submission" date="2025-09" db="UniProtKB">
        <authorList>
            <consortium name="EnsemblPlants"/>
        </authorList>
    </citation>
    <scope>IDENTIFICATION</scope>
</reference>